<evidence type="ECO:0000256" key="1">
    <source>
        <dbReference type="SAM" id="MobiDB-lite"/>
    </source>
</evidence>
<dbReference type="EMBL" id="CAJNDS010000891">
    <property type="protein sequence ID" value="CAE7239738.1"/>
    <property type="molecule type" value="Genomic_DNA"/>
</dbReference>
<dbReference type="AlphaFoldDB" id="A0A812L842"/>
<gene>
    <name evidence="2" type="primary">ADAMTS10</name>
    <name evidence="2" type="ORF">SNAT2548_LOCUS10672</name>
</gene>
<proteinExistence type="predicted"/>
<accession>A0A812L842</accession>
<keyword evidence="3" id="KW-1185">Reference proteome</keyword>
<comment type="caution">
    <text evidence="2">The sequence shown here is derived from an EMBL/GenBank/DDBJ whole genome shotgun (WGS) entry which is preliminary data.</text>
</comment>
<feature type="region of interest" description="Disordered" evidence="1">
    <location>
        <begin position="1"/>
        <end position="46"/>
    </location>
</feature>
<feature type="region of interest" description="Disordered" evidence="1">
    <location>
        <begin position="420"/>
        <end position="443"/>
    </location>
</feature>
<organism evidence="2 3">
    <name type="scientific">Symbiodinium natans</name>
    <dbReference type="NCBI Taxonomy" id="878477"/>
    <lineage>
        <taxon>Eukaryota</taxon>
        <taxon>Sar</taxon>
        <taxon>Alveolata</taxon>
        <taxon>Dinophyceae</taxon>
        <taxon>Suessiales</taxon>
        <taxon>Symbiodiniaceae</taxon>
        <taxon>Symbiodinium</taxon>
    </lineage>
</organism>
<reference evidence="2" key="1">
    <citation type="submission" date="2021-02" db="EMBL/GenBank/DDBJ databases">
        <authorList>
            <person name="Dougan E. K."/>
            <person name="Rhodes N."/>
            <person name="Thang M."/>
            <person name="Chan C."/>
        </authorList>
    </citation>
    <scope>NUCLEOTIDE SEQUENCE</scope>
</reference>
<feature type="compositionally biased region" description="Polar residues" evidence="1">
    <location>
        <begin position="425"/>
        <end position="443"/>
    </location>
</feature>
<dbReference type="OrthoDB" id="442146at2759"/>
<dbReference type="Proteomes" id="UP000604046">
    <property type="component" value="Unassembled WGS sequence"/>
</dbReference>
<protein>
    <submittedName>
        <fullName evidence="2">ADAMTS10 protein</fullName>
    </submittedName>
</protein>
<name>A0A812L842_9DINO</name>
<feature type="compositionally biased region" description="Low complexity" evidence="1">
    <location>
        <begin position="10"/>
        <end position="33"/>
    </location>
</feature>
<evidence type="ECO:0000313" key="2">
    <source>
        <dbReference type="EMBL" id="CAE7239738.1"/>
    </source>
</evidence>
<evidence type="ECO:0000313" key="3">
    <source>
        <dbReference type="Proteomes" id="UP000604046"/>
    </source>
</evidence>
<sequence>MARGLRRALSRSSSRSTSCSPPRSKSSRQSPPSTTMPSTGAALGDSPELLQPVSAAFENIRQAMFKELARDPAPDVTAEQLKATTSWLKSIVNAMVEHNESFSRLGLTTLSDNELHRNQEIAREASRQLTVLLAESTKQFDRNHLQLVKVGPEGLCQEFRANLATFSNFLSQFWDTKWLGGLVPPEFAQQKDLAVKLMSDLQKQRNRCRFCHLDYVGNLCMKCDRCSCGYMRNQAQARRCGHFSGTPNARCNFCGEYTAQAGTFCTSCGTCPHGQQIGKKRRGVHQCGCQEFATNATAQTLKTTLVSDAIKLDQEAPSCKQLNDLATMADALARLCRTDAKAMQAAEKKFKQKMELLKEFAEAINEVPKVLRRFLLFRCGSIKEDPASLKEWLSKAEVEDVHRQLEEFRDEASEEKIARRFGKSRTVSEGSWSMATSPQAVRG</sequence>